<feature type="domain" description="O-antigen ligase-related" evidence="6">
    <location>
        <begin position="200"/>
        <end position="297"/>
    </location>
</feature>
<dbReference type="GO" id="GO:0016020">
    <property type="term" value="C:membrane"/>
    <property type="evidence" value="ECO:0007669"/>
    <property type="project" value="UniProtKB-SubCell"/>
</dbReference>
<dbReference type="KEGG" id="mhos:CXR34_15035"/>
<evidence type="ECO:0000259" key="6">
    <source>
        <dbReference type="Pfam" id="PF04932"/>
    </source>
</evidence>
<feature type="transmembrane region" description="Helical" evidence="5">
    <location>
        <begin position="14"/>
        <end position="32"/>
    </location>
</feature>
<dbReference type="AlphaFoldDB" id="A0A2K9DI36"/>
<feature type="transmembrane region" description="Helical" evidence="5">
    <location>
        <begin position="192"/>
        <end position="210"/>
    </location>
</feature>
<evidence type="ECO:0000256" key="1">
    <source>
        <dbReference type="ARBA" id="ARBA00004141"/>
    </source>
</evidence>
<dbReference type="Proteomes" id="UP000233276">
    <property type="component" value="Chromosome"/>
</dbReference>
<feature type="transmembrane region" description="Helical" evidence="5">
    <location>
        <begin position="338"/>
        <end position="360"/>
    </location>
</feature>
<dbReference type="PANTHER" id="PTHR37422">
    <property type="entry name" value="TEICHURONIC ACID BIOSYNTHESIS PROTEIN TUAE"/>
    <property type="match status" value="1"/>
</dbReference>
<sequence>MAPRETKAPLVNRLLNGTMYLAALTASWTTVAVGGNNIVDYLLILALGVLIAARFNKTRSIFVSGWMLLPLVASLIITCWAIVVGSAGSPDSTMQLRIFLSTAAVAVLLTSLAADGGSRELQRVLRLWSLGIAISAAVAILTSFGILHPSEVFVQKSGSRLSGLTSHPNALAFSLVMGIAPIMYLAGVARSWIRSLGWILAMIVVVWGLVLTGSRAGLIVGLPVLAIAVVLWLRSTRLRVVLVPLTILVGVALAFTIPALLADTRLGQGAEDSDAGRILINEAAMRWFYDSPVFGGGYDVMHGVAVPIMVLSGGGIILAIGYYAFLLRPVPVLLAGRALPIAQMGLLSLLAFLAFGVLNPVWMERITYWPALIAALVILLRGREGIRTNPWSKGDRSHNPVKR</sequence>
<feature type="transmembrane region" description="Helical" evidence="5">
    <location>
        <begin position="216"/>
        <end position="233"/>
    </location>
</feature>
<reference evidence="7 8" key="1">
    <citation type="submission" date="2017-12" db="EMBL/GenBank/DDBJ databases">
        <title>Isolation and characterization of estrogens degradatiion strain Microbacterium hominis SJTG1.</title>
        <authorList>
            <person name="Xiong W."/>
            <person name="Yin C."/>
            <person name="Zheng D."/>
            <person name="Liang R."/>
        </authorList>
    </citation>
    <scope>NUCLEOTIDE SEQUENCE [LARGE SCALE GENOMIC DNA]</scope>
    <source>
        <strain evidence="7 8">SJTG1</strain>
    </source>
</reference>
<feature type="transmembrane region" description="Helical" evidence="5">
    <location>
        <begin position="366"/>
        <end position="382"/>
    </location>
</feature>
<evidence type="ECO:0000256" key="5">
    <source>
        <dbReference type="SAM" id="Phobius"/>
    </source>
</evidence>
<dbReference type="Pfam" id="PF04932">
    <property type="entry name" value="Wzy_C"/>
    <property type="match status" value="1"/>
</dbReference>
<keyword evidence="4 5" id="KW-0472">Membrane</keyword>
<organism evidence="7 8">
    <name type="scientific">Microbacterium hominis</name>
    <dbReference type="NCBI Taxonomy" id="162426"/>
    <lineage>
        <taxon>Bacteria</taxon>
        <taxon>Bacillati</taxon>
        <taxon>Actinomycetota</taxon>
        <taxon>Actinomycetes</taxon>
        <taxon>Micrococcales</taxon>
        <taxon>Microbacteriaceae</taxon>
        <taxon>Microbacterium</taxon>
    </lineage>
</organism>
<feature type="transmembrane region" description="Helical" evidence="5">
    <location>
        <begin position="167"/>
        <end position="185"/>
    </location>
</feature>
<evidence type="ECO:0000256" key="3">
    <source>
        <dbReference type="ARBA" id="ARBA00022989"/>
    </source>
</evidence>
<feature type="transmembrane region" description="Helical" evidence="5">
    <location>
        <begin position="94"/>
        <end position="113"/>
    </location>
</feature>
<evidence type="ECO:0000313" key="7">
    <source>
        <dbReference type="EMBL" id="AUG30649.1"/>
    </source>
</evidence>
<feature type="transmembrane region" description="Helical" evidence="5">
    <location>
        <begin position="38"/>
        <end position="55"/>
    </location>
</feature>
<feature type="transmembrane region" description="Helical" evidence="5">
    <location>
        <begin position="304"/>
        <end position="326"/>
    </location>
</feature>
<name>A0A2K9DI36_9MICO</name>
<evidence type="ECO:0000256" key="4">
    <source>
        <dbReference type="ARBA" id="ARBA00023136"/>
    </source>
</evidence>
<feature type="transmembrane region" description="Helical" evidence="5">
    <location>
        <begin position="125"/>
        <end position="147"/>
    </location>
</feature>
<comment type="subcellular location">
    <subcellularLocation>
        <location evidence="1">Membrane</location>
        <topology evidence="1">Multi-pass membrane protein</topology>
    </subcellularLocation>
</comment>
<gene>
    <name evidence="7" type="ORF">CXR34_15035</name>
</gene>
<feature type="transmembrane region" description="Helical" evidence="5">
    <location>
        <begin position="67"/>
        <end position="88"/>
    </location>
</feature>
<keyword evidence="3 5" id="KW-1133">Transmembrane helix</keyword>
<dbReference type="PANTHER" id="PTHR37422:SF13">
    <property type="entry name" value="LIPOPOLYSACCHARIDE BIOSYNTHESIS PROTEIN PA4999-RELATED"/>
    <property type="match status" value="1"/>
</dbReference>
<dbReference type="EMBL" id="CP025299">
    <property type="protein sequence ID" value="AUG30649.1"/>
    <property type="molecule type" value="Genomic_DNA"/>
</dbReference>
<feature type="transmembrane region" description="Helical" evidence="5">
    <location>
        <begin position="240"/>
        <end position="261"/>
    </location>
</feature>
<proteinExistence type="predicted"/>
<keyword evidence="2 5" id="KW-0812">Transmembrane</keyword>
<evidence type="ECO:0000313" key="8">
    <source>
        <dbReference type="Proteomes" id="UP000233276"/>
    </source>
</evidence>
<accession>A0A2K9DI36</accession>
<dbReference type="InterPro" id="IPR007016">
    <property type="entry name" value="O-antigen_ligase-rel_domated"/>
</dbReference>
<protein>
    <recommendedName>
        <fullName evidence="6">O-antigen ligase-related domain-containing protein</fullName>
    </recommendedName>
</protein>
<evidence type="ECO:0000256" key="2">
    <source>
        <dbReference type="ARBA" id="ARBA00022692"/>
    </source>
</evidence>
<dbReference type="InterPro" id="IPR051533">
    <property type="entry name" value="WaaL-like"/>
</dbReference>